<comment type="caution">
    <text evidence="3">The sequence shown here is derived from an EMBL/GenBank/DDBJ whole genome shotgun (WGS) entry which is preliminary data.</text>
</comment>
<feature type="region of interest" description="Disordered" evidence="1">
    <location>
        <begin position="1"/>
        <end position="24"/>
    </location>
</feature>
<protein>
    <recommendedName>
        <fullName evidence="2">AMP-dependent synthetase/ligase domain-containing protein</fullName>
    </recommendedName>
</protein>
<evidence type="ECO:0000313" key="4">
    <source>
        <dbReference type="Proteomes" id="UP001500390"/>
    </source>
</evidence>
<proteinExistence type="predicted"/>
<dbReference type="InterPro" id="IPR053158">
    <property type="entry name" value="CapK_Type1_Caps_Biosynth"/>
</dbReference>
<dbReference type="Gene3D" id="3.40.50.12780">
    <property type="entry name" value="N-terminal domain of ligase-like"/>
    <property type="match status" value="1"/>
</dbReference>
<feature type="compositionally biased region" description="Low complexity" evidence="1">
    <location>
        <begin position="1"/>
        <end position="13"/>
    </location>
</feature>
<evidence type="ECO:0000259" key="2">
    <source>
        <dbReference type="Pfam" id="PF00501"/>
    </source>
</evidence>
<gene>
    <name evidence="3" type="ORF">GCM10023153_08530</name>
</gene>
<accession>A0ABP8JHZ4</accession>
<evidence type="ECO:0000313" key="3">
    <source>
        <dbReference type="EMBL" id="GAA4391041.1"/>
    </source>
</evidence>
<dbReference type="InterPro" id="IPR042099">
    <property type="entry name" value="ANL_N_sf"/>
</dbReference>
<reference evidence="4" key="1">
    <citation type="journal article" date="2019" name="Int. J. Syst. Evol. Microbiol.">
        <title>The Global Catalogue of Microorganisms (GCM) 10K type strain sequencing project: providing services to taxonomists for standard genome sequencing and annotation.</title>
        <authorList>
            <consortium name="The Broad Institute Genomics Platform"/>
            <consortium name="The Broad Institute Genome Sequencing Center for Infectious Disease"/>
            <person name="Wu L."/>
            <person name="Ma J."/>
        </authorList>
    </citation>
    <scope>NUCLEOTIDE SEQUENCE [LARGE SCALE GENOMIC DNA]</scope>
    <source>
        <strain evidence="4">JCM 17738</strain>
    </source>
</reference>
<organism evidence="3 4">
    <name type="scientific">Ornithinibacter aureus</name>
    <dbReference type="NCBI Taxonomy" id="622664"/>
    <lineage>
        <taxon>Bacteria</taxon>
        <taxon>Bacillati</taxon>
        <taxon>Actinomycetota</taxon>
        <taxon>Actinomycetes</taxon>
        <taxon>Micrococcales</taxon>
        <taxon>Intrasporangiaceae</taxon>
        <taxon>Ornithinibacter</taxon>
    </lineage>
</organism>
<dbReference type="InterPro" id="IPR000873">
    <property type="entry name" value="AMP-dep_synth/lig_dom"/>
</dbReference>
<dbReference type="Pfam" id="PF00501">
    <property type="entry name" value="AMP-binding"/>
    <property type="match status" value="1"/>
</dbReference>
<sequence>MSESVVSESEVSEPAGFDPDVPDPLALDEYVPGRVAVLSDAQRWPTLTTDGAARLERWRRHPAGPTWTHATGDRLTADMITRVASPLPTQGWLEEHLEVARRLVYYRGMPGLAELRDFPPVGRGHLVDDLASFVPLDADFGRMVHGSSSGSTGAALVIPDDVEEVARGFHLLVQLVREQGITWEPDGERLALTQLVHQRQAFTYVSVISGFEQRAMARVNLHLAAWRAQGNREAFLRDADPQVITGNPTSLAELLTLADAVRPLAIFSGAMALSAGLRAELEEAFACPVFDVYGLHETRQIAVRLDDGPFRVLDRRVLVEVLDPDGDPVPDGEVGEIVVTAGENPLLPLVRYRCGDFGRLVRLPDGGVGIADLEGREHTRFVDGRGQVVPCVDLTQQLQAHGALGWSVEQATDGSVVARVAGGDAVAIAGALTTLLGRVVDVVQVGQVSDLGEGKPRRYLSAADRVGDGWPRGSLGVGLMGPDETTPPSQ</sequence>
<dbReference type="PANTHER" id="PTHR36932:SF1">
    <property type="entry name" value="CAPSULAR POLYSACCHARIDE BIOSYNTHESIS PROTEIN"/>
    <property type="match status" value="1"/>
</dbReference>
<feature type="domain" description="AMP-dependent synthetase/ligase" evidence="2">
    <location>
        <begin position="128"/>
        <end position="340"/>
    </location>
</feature>
<name>A0ABP8JHZ4_9MICO</name>
<feature type="region of interest" description="Disordered" evidence="1">
    <location>
        <begin position="471"/>
        <end position="490"/>
    </location>
</feature>
<keyword evidence="4" id="KW-1185">Reference proteome</keyword>
<dbReference type="SUPFAM" id="SSF56801">
    <property type="entry name" value="Acetyl-CoA synthetase-like"/>
    <property type="match status" value="1"/>
</dbReference>
<dbReference type="Proteomes" id="UP001500390">
    <property type="component" value="Unassembled WGS sequence"/>
</dbReference>
<dbReference type="EMBL" id="BAABFX010000018">
    <property type="protein sequence ID" value="GAA4391041.1"/>
    <property type="molecule type" value="Genomic_DNA"/>
</dbReference>
<dbReference type="PANTHER" id="PTHR36932">
    <property type="entry name" value="CAPSULAR POLYSACCHARIDE BIOSYNTHESIS PROTEIN"/>
    <property type="match status" value="1"/>
</dbReference>
<evidence type="ECO:0000256" key="1">
    <source>
        <dbReference type="SAM" id="MobiDB-lite"/>
    </source>
</evidence>